<feature type="compositionally biased region" description="Basic and acidic residues" evidence="1">
    <location>
        <begin position="38"/>
        <end position="52"/>
    </location>
</feature>
<evidence type="ECO:0000313" key="3">
    <source>
        <dbReference type="Proteomes" id="UP000075920"/>
    </source>
</evidence>
<feature type="compositionally biased region" description="Acidic residues" evidence="1">
    <location>
        <begin position="178"/>
        <end position="194"/>
    </location>
</feature>
<dbReference type="EnsemblMetazoa" id="AMIN009937-RA">
    <property type="protein sequence ID" value="AMIN009937-PA"/>
    <property type="gene ID" value="AMIN009937"/>
</dbReference>
<evidence type="ECO:0000313" key="2">
    <source>
        <dbReference type="EnsemblMetazoa" id="AMIN009937-PA"/>
    </source>
</evidence>
<feature type="compositionally biased region" description="Polar residues" evidence="1">
    <location>
        <begin position="326"/>
        <end position="340"/>
    </location>
</feature>
<reference evidence="2" key="2">
    <citation type="submission" date="2020-05" db="UniProtKB">
        <authorList>
            <consortium name="EnsemblMetazoa"/>
        </authorList>
    </citation>
    <scope>IDENTIFICATION</scope>
    <source>
        <strain evidence="2">MINIMUS1</strain>
    </source>
</reference>
<proteinExistence type="predicted"/>
<name>A0A182WHT3_9DIPT</name>
<feature type="compositionally biased region" description="Acidic residues" evidence="1">
    <location>
        <begin position="292"/>
        <end position="318"/>
    </location>
</feature>
<feature type="region of interest" description="Disordered" evidence="1">
    <location>
        <begin position="134"/>
        <end position="361"/>
    </location>
</feature>
<feature type="region of interest" description="Disordered" evidence="1">
    <location>
        <begin position="24"/>
        <end position="79"/>
    </location>
</feature>
<feature type="compositionally biased region" description="Polar residues" evidence="1">
    <location>
        <begin position="199"/>
        <end position="210"/>
    </location>
</feature>
<feature type="compositionally biased region" description="Acidic residues" evidence="1">
    <location>
        <begin position="215"/>
        <end position="231"/>
    </location>
</feature>
<feature type="compositionally biased region" description="Low complexity" evidence="1">
    <location>
        <begin position="136"/>
        <end position="145"/>
    </location>
</feature>
<feature type="compositionally biased region" description="Basic and acidic residues" evidence="1">
    <location>
        <begin position="348"/>
        <end position="358"/>
    </location>
</feature>
<feature type="compositionally biased region" description="Polar residues" evidence="1">
    <location>
        <begin position="68"/>
        <end position="79"/>
    </location>
</feature>
<protein>
    <submittedName>
        <fullName evidence="2">Uncharacterized protein</fullName>
    </submittedName>
</protein>
<organism evidence="2 3">
    <name type="scientific">Anopheles minimus</name>
    <dbReference type="NCBI Taxonomy" id="112268"/>
    <lineage>
        <taxon>Eukaryota</taxon>
        <taxon>Metazoa</taxon>
        <taxon>Ecdysozoa</taxon>
        <taxon>Arthropoda</taxon>
        <taxon>Hexapoda</taxon>
        <taxon>Insecta</taxon>
        <taxon>Pterygota</taxon>
        <taxon>Neoptera</taxon>
        <taxon>Endopterygota</taxon>
        <taxon>Diptera</taxon>
        <taxon>Nematocera</taxon>
        <taxon>Culicoidea</taxon>
        <taxon>Culicidae</taxon>
        <taxon>Anophelinae</taxon>
        <taxon>Anopheles</taxon>
    </lineage>
</organism>
<reference evidence="3" key="1">
    <citation type="submission" date="2013-03" db="EMBL/GenBank/DDBJ databases">
        <title>The Genome Sequence of Anopheles minimus MINIMUS1.</title>
        <authorList>
            <consortium name="The Broad Institute Genomics Platform"/>
            <person name="Neafsey D.E."/>
            <person name="Walton C."/>
            <person name="Walker B."/>
            <person name="Young S.K."/>
            <person name="Zeng Q."/>
            <person name="Gargeya S."/>
            <person name="Fitzgerald M."/>
            <person name="Haas B."/>
            <person name="Abouelleil A."/>
            <person name="Allen A.W."/>
            <person name="Alvarado L."/>
            <person name="Arachchi H.M."/>
            <person name="Berlin A.M."/>
            <person name="Chapman S.B."/>
            <person name="Gainer-Dewar J."/>
            <person name="Goldberg J."/>
            <person name="Griggs A."/>
            <person name="Gujja S."/>
            <person name="Hansen M."/>
            <person name="Howarth C."/>
            <person name="Imamovic A."/>
            <person name="Ireland A."/>
            <person name="Larimer J."/>
            <person name="McCowan C."/>
            <person name="Murphy C."/>
            <person name="Pearson M."/>
            <person name="Poon T.W."/>
            <person name="Priest M."/>
            <person name="Roberts A."/>
            <person name="Saif S."/>
            <person name="Shea T."/>
            <person name="Sisk P."/>
            <person name="Sykes S."/>
            <person name="Wortman J."/>
            <person name="Nusbaum C."/>
            <person name="Birren B."/>
        </authorList>
    </citation>
    <scope>NUCLEOTIDE SEQUENCE [LARGE SCALE GENOMIC DNA]</scope>
    <source>
        <strain evidence="3">MINIMUS1</strain>
    </source>
</reference>
<dbReference type="VEuPathDB" id="VectorBase:AMIN009937"/>
<dbReference type="Proteomes" id="UP000075920">
    <property type="component" value="Unassembled WGS sequence"/>
</dbReference>
<accession>A0A182WHT3</accession>
<keyword evidence="3" id="KW-1185">Reference proteome</keyword>
<feature type="compositionally biased region" description="Acidic residues" evidence="1">
    <location>
        <begin position="239"/>
        <end position="283"/>
    </location>
</feature>
<dbReference type="AlphaFoldDB" id="A0A182WHT3"/>
<feature type="compositionally biased region" description="Low complexity" evidence="1">
    <location>
        <begin position="55"/>
        <end position="67"/>
    </location>
</feature>
<evidence type="ECO:0000256" key="1">
    <source>
        <dbReference type="SAM" id="MobiDB-lite"/>
    </source>
</evidence>
<sequence>MRRNNRTRAGAGVGGGGGGIVAVPINPSATTGGRLMTRAHDKRPCEDYRDLEEPSSSSNSNNIKSNNFTASSRNIPARTSSRPVGSIYTITNIENVQNKMSTLLSGYGKMKGLSESIHPAELIEQVVQDKLKQDKLQQMQRQRQLAVGTGGAQSSGSNSATYRQVPETHMIIDSDGTSGEEEEEEEDDDEPDVDDITRTVDSTACDTTSSVHEDGDNDDDDGEPEEDEYDGAQDHDDLVQGDDEYDELDADQFVVDEEQEDVSEEQDQEEEDYDVEEVEDEHEPVDITDEHQQEDDVEEEEEEDEEALEDDDVQEVIDVEQHDQMRQQSFGKQQKQNNGSTYGGGGDRSSKGHHDKDSVIYNGTHTAPQLTQGELNEEEMVKISAINTKVQLNDQDKVSLDDFELLKVLGTGGYSYVSPKLLTKNVTDRNKFIPIHNMRPQENYIRQNASKVRSRFALGY</sequence>